<name>W2LXP6_PHYNI</name>
<dbReference type="InterPro" id="IPR052066">
    <property type="entry name" value="Glycosphingolipid_Hydrolases"/>
</dbReference>
<dbReference type="OrthoDB" id="9971853at2759"/>
<dbReference type="PANTHER" id="PTHR31308:SF5">
    <property type="entry name" value="ERGOSTERYL-BETA-GLUCOSIDASE"/>
    <property type="match status" value="1"/>
</dbReference>
<accession>W2LXP6</accession>
<sequence length="132" mass="14854">MSFALQLLRIRIHPRRGLCIDQFAFKSSRPARPKMSLTKPAPEPEARETTILGMKDGHFVDQHGRVALLRGVNLGGSSKLPFGYGHTDDQDMSDFFDGAASVSFVGRPFPLEEADLHLSRLQRWGLTFLRFI</sequence>
<dbReference type="InterPro" id="IPR017853">
    <property type="entry name" value="GH"/>
</dbReference>
<feature type="non-terminal residue" evidence="1">
    <location>
        <position position="132"/>
    </location>
</feature>
<organism evidence="1">
    <name type="scientific">Phytophthora nicotianae</name>
    <name type="common">Potato buckeye rot agent</name>
    <name type="synonym">Phytophthora parasitica</name>
    <dbReference type="NCBI Taxonomy" id="4792"/>
    <lineage>
        <taxon>Eukaryota</taxon>
        <taxon>Sar</taxon>
        <taxon>Stramenopiles</taxon>
        <taxon>Oomycota</taxon>
        <taxon>Peronosporomycetes</taxon>
        <taxon>Peronosporales</taxon>
        <taxon>Peronosporaceae</taxon>
        <taxon>Phytophthora</taxon>
    </lineage>
</organism>
<dbReference type="SUPFAM" id="SSF51445">
    <property type="entry name" value="(Trans)glycosidases"/>
    <property type="match status" value="1"/>
</dbReference>
<dbReference type="Proteomes" id="UP000054423">
    <property type="component" value="Unassembled WGS sequence"/>
</dbReference>
<reference evidence="1" key="1">
    <citation type="submission" date="2013-11" db="EMBL/GenBank/DDBJ databases">
        <title>The Genome Sequence of Phytophthora parasitica CHvinca01.</title>
        <authorList>
            <consortium name="The Broad Institute Genomics Platform"/>
            <person name="Russ C."/>
            <person name="Tyler B."/>
            <person name="Panabieres F."/>
            <person name="Shan W."/>
            <person name="Tripathy S."/>
            <person name="Grunwald N."/>
            <person name="Machado M."/>
            <person name="Johnson C.S."/>
            <person name="Arredondo F."/>
            <person name="Hong C."/>
            <person name="Coffey M."/>
            <person name="Young S.K."/>
            <person name="Zeng Q."/>
            <person name="Gargeya S."/>
            <person name="Fitzgerald M."/>
            <person name="Abouelleil A."/>
            <person name="Alvarado L."/>
            <person name="Chapman S.B."/>
            <person name="Gainer-Dewar J."/>
            <person name="Goldberg J."/>
            <person name="Griggs A."/>
            <person name="Gujja S."/>
            <person name="Hansen M."/>
            <person name="Howarth C."/>
            <person name="Imamovic A."/>
            <person name="Ireland A."/>
            <person name="Larimer J."/>
            <person name="McCowan C."/>
            <person name="Murphy C."/>
            <person name="Pearson M."/>
            <person name="Poon T.W."/>
            <person name="Priest M."/>
            <person name="Roberts A."/>
            <person name="Saif S."/>
            <person name="Shea T."/>
            <person name="Sykes S."/>
            <person name="Wortman J."/>
            <person name="Nusbaum C."/>
            <person name="Birren B."/>
        </authorList>
    </citation>
    <scope>NUCLEOTIDE SEQUENCE [LARGE SCALE GENOMIC DNA]</scope>
    <source>
        <strain evidence="1">CHvinca01</strain>
    </source>
</reference>
<proteinExistence type="predicted"/>
<dbReference type="Gene3D" id="3.20.20.80">
    <property type="entry name" value="Glycosidases"/>
    <property type="match status" value="1"/>
</dbReference>
<dbReference type="EMBL" id="KI677444">
    <property type="protein sequence ID" value="ETM02274.1"/>
    <property type="molecule type" value="Genomic_DNA"/>
</dbReference>
<gene>
    <name evidence="1" type="ORF">L917_01228</name>
</gene>
<dbReference type="AlphaFoldDB" id="W2LXP6"/>
<protein>
    <submittedName>
        <fullName evidence="1">Uncharacterized protein</fullName>
    </submittedName>
</protein>
<dbReference type="VEuPathDB" id="FungiDB:PPTG_01151"/>
<dbReference type="PANTHER" id="PTHR31308">
    <property type="match status" value="1"/>
</dbReference>
<evidence type="ECO:0000313" key="1">
    <source>
        <dbReference type="EMBL" id="ETM02274.1"/>
    </source>
</evidence>
<dbReference type="GO" id="GO:0008422">
    <property type="term" value="F:beta-glucosidase activity"/>
    <property type="evidence" value="ECO:0007669"/>
    <property type="project" value="TreeGrafter"/>
</dbReference>